<proteinExistence type="predicted"/>
<evidence type="ECO:0000313" key="2">
    <source>
        <dbReference type="Proteomes" id="UP001607303"/>
    </source>
</evidence>
<gene>
    <name evidence="1" type="ORF">V1477_008204</name>
</gene>
<protein>
    <submittedName>
        <fullName evidence="1">Uncharacterized protein</fullName>
    </submittedName>
</protein>
<organism evidence="1 2">
    <name type="scientific">Vespula maculifrons</name>
    <name type="common">Eastern yellow jacket</name>
    <name type="synonym">Wasp</name>
    <dbReference type="NCBI Taxonomy" id="7453"/>
    <lineage>
        <taxon>Eukaryota</taxon>
        <taxon>Metazoa</taxon>
        <taxon>Ecdysozoa</taxon>
        <taxon>Arthropoda</taxon>
        <taxon>Hexapoda</taxon>
        <taxon>Insecta</taxon>
        <taxon>Pterygota</taxon>
        <taxon>Neoptera</taxon>
        <taxon>Endopterygota</taxon>
        <taxon>Hymenoptera</taxon>
        <taxon>Apocrita</taxon>
        <taxon>Aculeata</taxon>
        <taxon>Vespoidea</taxon>
        <taxon>Vespidae</taxon>
        <taxon>Vespinae</taxon>
        <taxon>Vespula</taxon>
    </lineage>
</organism>
<comment type="caution">
    <text evidence="1">The sequence shown here is derived from an EMBL/GenBank/DDBJ whole genome shotgun (WGS) entry which is preliminary data.</text>
</comment>
<evidence type="ECO:0000313" key="1">
    <source>
        <dbReference type="EMBL" id="KAL2742715.1"/>
    </source>
</evidence>
<dbReference type="AlphaFoldDB" id="A0ABD2CCD4"/>
<accession>A0ABD2CCD4</accession>
<name>A0ABD2CCD4_VESMC</name>
<dbReference type="EMBL" id="JAYRBN010000056">
    <property type="protein sequence ID" value="KAL2742715.1"/>
    <property type="molecule type" value="Genomic_DNA"/>
</dbReference>
<keyword evidence="2" id="KW-1185">Reference proteome</keyword>
<dbReference type="Proteomes" id="UP001607303">
    <property type="component" value="Unassembled WGS sequence"/>
</dbReference>
<sequence length="144" mass="17194">MTTRIAIKRDFSRNEYSQLRNLSGLCKYLYDFRIERYENSIFLRNCFFWVLHKRKEVESLQESRLIVRRINRRESQKVAVSQEDSLSRILGSVSRESSSSVDVEKRYECKNAVVDRIKSGATKTWHERVDIKGYCIPFQMTRID</sequence>
<reference evidence="1 2" key="1">
    <citation type="journal article" date="2024" name="Ann. Entomol. Soc. Am.">
        <title>Genomic analyses of the southern and eastern yellowjacket wasps (Hymenoptera: Vespidae) reveal evolutionary signatures of social life.</title>
        <authorList>
            <person name="Catto M.A."/>
            <person name="Caine P.B."/>
            <person name="Orr S.E."/>
            <person name="Hunt B.G."/>
            <person name="Goodisman M.A.D."/>
        </authorList>
    </citation>
    <scope>NUCLEOTIDE SEQUENCE [LARGE SCALE GENOMIC DNA]</scope>
    <source>
        <strain evidence="1">232</strain>
        <tissue evidence="1">Head and thorax</tissue>
    </source>
</reference>